<evidence type="ECO:0000313" key="4">
    <source>
        <dbReference type="EMBL" id="EAU67186.1"/>
    </source>
</evidence>
<dbReference type="GO" id="GO:0004222">
    <property type="term" value="F:metalloendopeptidase activity"/>
    <property type="evidence" value="ECO:0007669"/>
    <property type="project" value="InterPro"/>
</dbReference>
<dbReference type="HOGENOM" id="CLU_598405_0_0_7"/>
<organism evidence="4 6">
    <name type="scientific">Stigmatella aurantiaca (strain DW4/3-1)</name>
    <dbReference type="NCBI Taxonomy" id="378806"/>
    <lineage>
        <taxon>Bacteria</taxon>
        <taxon>Pseudomonadati</taxon>
        <taxon>Myxococcota</taxon>
        <taxon>Myxococcia</taxon>
        <taxon>Myxococcales</taxon>
        <taxon>Cystobacterineae</taxon>
        <taxon>Archangiaceae</taxon>
        <taxon>Stigmatella</taxon>
    </lineage>
</organism>
<dbReference type="eggNOG" id="COG1404">
    <property type="taxonomic scope" value="Bacteria"/>
</dbReference>
<accession>Q094Q1</accession>
<dbReference type="Pfam" id="PF08685">
    <property type="entry name" value="GON"/>
    <property type="match status" value="3"/>
</dbReference>
<evidence type="ECO:0000259" key="2">
    <source>
        <dbReference type="Pfam" id="PF08685"/>
    </source>
</evidence>
<protein>
    <recommendedName>
        <fullName evidence="2">GON domain-containing protein</fullName>
    </recommendedName>
</protein>
<reference evidence="4 6" key="1">
    <citation type="submission" date="2006-04" db="EMBL/GenBank/DDBJ databases">
        <authorList>
            <person name="Nierman W.C."/>
        </authorList>
    </citation>
    <scope>NUCLEOTIDE SEQUENCE [LARGE SCALE GENOMIC DNA]</scope>
    <source>
        <strain evidence="4 6">DW4/3-1</strain>
    </source>
</reference>
<dbReference type="AlphaFoldDB" id="Q094Q1"/>
<keyword evidence="5" id="KW-1185">Reference proteome</keyword>
<name>Q094Q1_STIAD</name>
<dbReference type="STRING" id="378806.STAUR_7638"/>
<dbReference type="EMBL" id="AAMD01000038">
    <property type="protein sequence ID" value="EAU67186.1"/>
    <property type="molecule type" value="Genomic_DNA"/>
</dbReference>
<dbReference type="KEGG" id="sur:STAUR_7638"/>
<evidence type="ECO:0000313" key="3">
    <source>
        <dbReference type="EMBL" id="ADO75393.1"/>
    </source>
</evidence>
<evidence type="ECO:0000313" key="5">
    <source>
        <dbReference type="Proteomes" id="UP000001351"/>
    </source>
</evidence>
<dbReference type="RefSeq" id="WP_002613252.1">
    <property type="nucleotide sequence ID" value="NC_014623.1"/>
</dbReference>
<dbReference type="Proteomes" id="UP000032702">
    <property type="component" value="Unassembled WGS sequence"/>
</dbReference>
<feature type="domain" description="GON" evidence="2">
    <location>
        <begin position="263"/>
        <end position="320"/>
    </location>
</feature>
<dbReference type="InterPro" id="IPR012314">
    <property type="entry name" value="Pept_M12B_GON-ADAMTSs"/>
</dbReference>
<dbReference type="GO" id="GO:0008270">
    <property type="term" value="F:zinc ion binding"/>
    <property type="evidence" value="ECO:0007669"/>
    <property type="project" value="InterPro"/>
</dbReference>
<sequence length="457" mass="48168">MHTPKRLLILPTVSSSPLRRRGLSSMALGLAALVTACGGGDGVTDPAKPSEPSQLQPRTLQALPTNCQDIQAVHPTAGDGDYVLYIHGDATLPWTVYCHGMAGTPTEYLSLMHGGDTSNYSLYTAGGRSPGTPVRTAYARLRIDPSTLRVNTADQTFAWSTGSLTHAAETVTAMPFAVAMSCNRVLSASNVDLRDTPFAVAEGQFAAAGADAQGSAVYSENQQVVSLTGGGYCGWVAPVGSYNPFNQAGAWLQLQYRSSTLPSSCLDIQAIQPEATDGEYTLYANRNPLKPWTAWCHDMAGTPAEYLPLVHTGTSNYSQYTAGGYSPGTSVRTEYTRLRLDPVTLRVTTSDQTFSSSTGQLQHGAQQVTSMPYAVAMGCNRWGVGNVDLRGTPFAVASNTFSRGGASSEGSSFTHSSGNQVVNLSGFGICGWAGPLGSYNPFNQSGMPLALVYAGLP</sequence>
<proteinExistence type="predicted"/>
<feature type="domain" description="GON" evidence="2">
    <location>
        <begin position="135"/>
        <end position="238"/>
    </location>
</feature>
<dbReference type="Proteomes" id="UP000001351">
    <property type="component" value="Chromosome"/>
</dbReference>
<evidence type="ECO:0000256" key="1">
    <source>
        <dbReference type="ARBA" id="ARBA00022723"/>
    </source>
</evidence>
<reference evidence="3 5" key="2">
    <citation type="journal article" date="2011" name="Mol. Biol. Evol.">
        <title>Comparative genomic analysis of fruiting body formation in Myxococcales.</title>
        <authorList>
            <person name="Huntley S."/>
            <person name="Hamann N."/>
            <person name="Wegener-Feldbrugge S."/>
            <person name="Treuner-Lange A."/>
            <person name="Kube M."/>
            <person name="Reinhardt R."/>
            <person name="Klages S."/>
            <person name="Muller R."/>
            <person name="Ronning C.M."/>
            <person name="Nierman W.C."/>
            <person name="Sogaard-Andersen L."/>
        </authorList>
    </citation>
    <scope>NUCLEOTIDE SEQUENCE [LARGE SCALE GENOMIC DNA]</scope>
    <source>
        <strain evidence="3 5">DW4/3-1</strain>
    </source>
</reference>
<evidence type="ECO:0000313" key="6">
    <source>
        <dbReference type="Proteomes" id="UP000032702"/>
    </source>
</evidence>
<gene>
    <name evidence="3" type="ordered locus">STAUR_7638</name>
    <name evidence="4" type="ORF">STIAU_5755</name>
</gene>
<keyword evidence="1" id="KW-0479">Metal-binding</keyword>
<feature type="domain" description="GON" evidence="2">
    <location>
        <begin position="65"/>
        <end position="123"/>
    </location>
</feature>
<dbReference type="OrthoDB" id="3685584at2"/>
<dbReference type="EMBL" id="CP002271">
    <property type="protein sequence ID" value="ADO75393.1"/>
    <property type="molecule type" value="Genomic_DNA"/>
</dbReference>